<proteinExistence type="predicted"/>
<protein>
    <recommendedName>
        <fullName evidence="1">peptidylprolyl isomerase</fullName>
        <ecNumber evidence="1">5.2.1.8</ecNumber>
    </recommendedName>
</protein>
<evidence type="ECO:0000256" key="2">
    <source>
        <dbReference type="ARBA" id="ARBA00023110"/>
    </source>
</evidence>
<gene>
    <name evidence="5" type="ORF">RQX22_14215</name>
</gene>
<evidence type="ECO:0000256" key="1">
    <source>
        <dbReference type="ARBA" id="ARBA00013194"/>
    </source>
</evidence>
<keyword evidence="2" id="KW-0697">Rotamase</keyword>
<dbReference type="PANTHER" id="PTHR43246">
    <property type="entry name" value="PEPTIDYL-PROLYL CIS-TRANS ISOMERASE CYP38, CHLOROPLASTIC"/>
    <property type="match status" value="1"/>
</dbReference>
<dbReference type="EC" id="5.2.1.8" evidence="1"/>
<dbReference type="SUPFAM" id="SSF50891">
    <property type="entry name" value="Cyclophilin-like"/>
    <property type="match status" value="1"/>
</dbReference>
<keyword evidence="6" id="KW-1185">Reference proteome</keyword>
<dbReference type="GO" id="GO:0003755">
    <property type="term" value="F:peptidyl-prolyl cis-trans isomerase activity"/>
    <property type="evidence" value="ECO:0007669"/>
    <property type="project" value="UniProtKB-EC"/>
</dbReference>
<dbReference type="EMBL" id="JAVUPU010000007">
    <property type="protein sequence ID" value="MDT9600111.1"/>
    <property type="molecule type" value="Genomic_DNA"/>
</dbReference>
<name>A0ABU3Q9M8_9SPHN</name>
<evidence type="ECO:0000259" key="4">
    <source>
        <dbReference type="PROSITE" id="PS50072"/>
    </source>
</evidence>
<keyword evidence="3 5" id="KW-0413">Isomerase</keyword>
<dbReference type="RefSeq" id="WP_315727210.1">
    <property type="nucleotide sequence ID" value="NZ_JAVUPU010000007.1"/>
</dbReference>
<comment type="caution">
    <text evidence="5">The sequence shown here is derived from an EMBL/GenBank/DDBJ whole genome shotgun (WGS) entry which is preliminary data.</text>
</comment>
<feature type="domain" description="PPIase cyclophilin-type" evidence="4">
    <location>
        <begin position="28"/>
        <end position="203"/>
    </location>
</feature>
<organism evidence="5 6">
    <name type="scientific">Sphingosinicella rhizophila</name>
    <dbReference type="NCBI Taxonomy" id="3050082"/>
    <lineage>
        <taxon>Bacteria</taxon>
        <taxon>Pseudomonadati</taxon>
        <taxon>Pseudomonadota</taxon>
        <taxon>Alphaproteobacteria</taxon>
        <taxon>Sphingomonadales</taxon>
        <taxon>Sphingosinicellaceae</taxon>
        <taxon>Sphingosinicella</taxon>
    </lineage>
</organism>
<dbReference type="Gene3D" id="2.40.100.10">
    <property type="entry name" value="Cyclophilin-like"/>
    <property type="match status" value="1"/>
</dbReference>
<dbReference type="Pfam" id="PF00160">
    <property type="entry name" value="Pro_isomerase"/>
    <property type="match status" value="1"/>
</dbReference>
<dbReference type="Proteomes" id="UP001259572">
    <property type="component" value="Unassembled WGS sequence"/>
</dbReference>
<dbReference type="InterPro" id="IPR044665">
    <property type="entry name" value="E_coli_cyclophilin_A-like"/>
</dbReference>
<dbReference type="PROSITE" id="PS50072">
    <property type="entry name" value="CSA_PPIASE_2"/>
    <property type="match status" value="1"/>
</dbReference>
<evidence type="ECO:0000313" key="6">
    <source>
        <dbReference type="Proteomes" id="UP001259572"/>
    </source>
</evidence>
<reference evidence="5 6" key="1">
    <citation type="submission" date="2023-05" db="EMBL/GenBank/DDBJ databases">
        <authorList>
            <person name="Guo Y."/>
        </authorList>
    </citation>
    <scope>NUCLEOTIDE SEQUENCE [LARGE SCALE GENOMIC DNA]</scope>
    <source>
        <strain evidence="5 6">GR2756</strain>
    </source>
</reference>
<evidence type="ECO:0000256" key="3">
    <source>
        <dbReference type="ARBA" id="ARBA00023235"/>
    </source>
</evidence>
<accession>A0ABU3Q9M8</accession>
<sequence length="205" mass="21376">MRLPLASALALLALTQASCDSDARAACQSNQVALETEAGTIIVEVYPDKAPASAGDFLKYVDEGRYAGAGFYRVVRSDNDNGAPVIEAVQGGLLDPSGAPGVAHESTKMTGLRHVDGALSLARSAPGTGSAAAFFISIGDQPGLDHGATRNPDQQGFAVFGRVVRGMDVVRKIHSVPAAQLGGTDYVKGQILNQPVMIRKSRRIC</sequence>
<evidence type="ECO:0000313" key="5">
    <source>
        <dbReference type="EMBL" id="MDT9600111.1"/>
    </source>
</evidence>
<dbReference type="InterPro" id="IPR002130">
    <property type="entry name" value="Cyclophilin-type_PPIase_dom"/>
</dbReference>
<dbReference type="InterPro" id="IPR029000">
    <property type="entry name" value="Cyclophilin-like_dom_sf"/>
</dbReference>